<evidence type="ECO:0000313" key="3">
    <source>
        <dbReference type="Proteomes" id="UP001159364"/>
    </source>
</evidence>
<dbReference type="GO" id="GO:0005783">
    <property type="term" value="C:endoplasmic reticulum"/>
    <property type="evidence" value="ECO:0007669"/>
    <property type="project" value="TreeGrafter"/>
</dbReference>
<evidence type="ECO:0000313" key="2">
    <source>
        <dbReference type="EMBL" id="KAJ8774791.1"/>
    </source>
</evidence>
<dbReference type="GO" id="GO:0016320">
    <property type="term" value="P:endoplasmic reticulum membrane fusion"/>
    <property type="evidence" value="ECO:0007669"/>
    <property type="project" value="TreeGrafter"/>
</dbReference>
<dbReference type="Proteomes" id="UP001159364">
    <property type="component" value="Linkage Group LG01"/>
</dbReference>
<sequence length="160" mass="18116">MDQISASCLQRLSLNKLTGIHRELRTSFNEILRHTLLLSVLPNCLKLLLPLRLEDYARNVVEAKAKEEAGRVLMRMKDRFSMLFSHDSNSMPRAWTGKEDIRAITKTARSASLKLLSVMVAIRLEDEGVNFMKILSSALLHNNNNKSVATHDPLASSTWE</sequence>
<dbReference type="InterPro" id="IPR046758">
    <property type="entry name" value="Sey1/RHD3-like_3HB"/>
</dbReference>
<organism evidence="2 3">
    <name type="scientific">Erythroxylum novogranatense</name>
    <dbReference type="NCBI Taxonomy" id="1862640"/>
    <lineage>
        <taxon>Eukaryota</taxon>
        <taxon>Viridiplantae</taxon>
        <taxon>Streptophyta</taxon>
        <taxon>Embryophyta</taxon>
        <taxon>Tracheophyta</taxon>
        <taxon>Spermatophyta</taxon>
        <taxon>Magnoliopsida</taxon>
        <taxon>eudicotyledons</taxon>
        <taxon>Gunneridae</taxon>
        <taxon>Pentapetalae</taxon>
        <taxon>rosids</taxon>
        <taxon>fabids</taxon>
        <taxon>Malpighiales</taxon>
        <taxon>Erythroxylaceae</taxon>
        <taxon>Erythroxylum</taxon>
    </lineage>
</organism>
<proteinExistence type="predicted"/>
<accession>A0AAV8U634</accession>
<evidence type="ECO:0000259" key="1">
    <source>
        <dbReference type="Pfam" id="PF20428"/>
    </source>
</evidence>
<dbReference type="AlphaFoldDB" id="A0AAV8U634"/>
<name>A0AAV8U634_9ROSI</name>
<dbReference type="PANTHER" id="PTHR45923:SF2">
    <property type="entry name" value="PROTEIN SEY1"/>
    <property type="match status" value="1"/>
</dbReference>
<dbReference type="GO" id="GO:0003924">
    <property type="term" value="F:GTPase activity"/>
    <property type="evidence" value="ECO:0007669"/>
    <property type="project" value="TreeGrafter"/>
</dbReference>
<dbReference type="PANTHER" id="PTHR45923">
    <property type="entry name" value="PROTEIN SEY1"/>
    <property type="match status" value="1"/>
</dbReference>
<gene>
    <name evidence="2" type="ORF">K2173_017237</name>
</gene>
<dbReference type="Pfam" id="PF20428">
    <property type="entry name" value="Sey1_3HB"/>
    <property type="match status" value="1"/>
</dbReference>
<reference evidence="2 3" key="1">
    <citation type="submission" date="2021-09" db="EMBL/GenBank/DDBJ databases">
        <title>Genomic insights and catalytic innovation underlie evolution of tropane alkaloids biosynthesis.</title>
        <authorList>
            <person name="Wang Y.-J."/>
            <person name="Tian T."/>
            <person name="Huang J.-P."/>
            <person name="Huang S.-X."/>
        </authorList>
    </citation>
    <scope>NUCLEOTIDE SEQUENCE [LARGE SCALE GENOMIC DNA]</scope>
    <source>
        <strain evidence="2">KIB-2018</strain>
        <tissue evidence="2">Leaf</tissue>
    </source>
</reference>
<dbReference type="EMBL" id="JAIWQS010000001">
    <property type="protein sequence ID" value="KAJ8774791.1"/>
    <property type="molecule type" value="Genomic_DNA"/>
</dbReference>
<dbReference type="InterPro" id="IPR008803">
    <property type="entry name" value="RHD3/Sey1"/>
</dbReference>
<keyword evidence="3" id="KW-1185">Reference proteome</keyword>
<comment type="caution">
    <text evidence="2">The sequence shown here is derived from an EMBL/GenBank/DDBJ whole genome shotgun (WGS) entry which is preliminary data.</text>
</comment>
<protein>
    <recommendedName>
        <fullName evidence="1">Sey1/RHD3-like three-helix bundle domain-containing protein</fullName>
    </recommendedName>
</protein>
<feature type="domain" description="Sey1/RHD3-like three-helix bundle" evidence="1">
    <location>
        <begin position="52"/>
        <end position="160"/>
    </location>
</feature>